<dbReference type="GeneID" id="37504374"/>
<evidence type="ECO:0008006" key="4">
    <source>
        <dbReference type="Google" id="ProtNLM"/>
    </source>
</evidence>
<dbReference type="InterPro" id="IPR011990">
    <property type="entry name" value="TPR-like_helical_dom_sf"/>
</dbReference>
<reference evidence="3" key="1">
    <citation type="submission" date="2017-06" db="EMBL/GenBank/DDBJ databases">
        <title>Complete plastid genome of Gracilaria bailinae.</title>
        <authorList>
            <person name="Zhang L."/>
        </authorList>
    </citation>
    <scope>NUCLEOTIDE SEQUENCE</scope>
</reference>
<keyword evidence="2" id="KW-0472">Membrane</keyword>
<feature type="transmembrane region" description="Helical" evidence="2">
    <location>
        <begin position="6"/>
        <end position="28"/>
    </location>
</feature>
<organism evidence="3">
    <name type="scientific">Gracilariopsis heteroclada</name>
    <dbReference type="NCBI Taxonomy" id="172978"/>
    <lineage>
        <taxon>Eukaryota</taxon>
        <taxon>Rhodophyta</taxon>
        <taxon>Florideophyceae</taxon>
        <taxon>Rhodymeniophycidae</taxon>
        <taxon>Gracilariales</taxon>
        <taxon>Gracilariaceae</taxon>
        <taxon>Gracilariopsis</taxon>
    </lineage>
</organism>
<name>A0A344V6C3_9FLOR</name>
<dbReference type="SUPFAM" id="SSF48452">
    <property type="entry name" value="TPR-like"/>
    <property type="match status" value="1"/>
</dbReference>
<keyword evidence="1" id="KW-0802">TPR repeat</keyword>
<dbReference type="EMBL" id="MF372957">
    <property type="protein sequence ID" value="AXE43510.1"/>
    <property type="molecule type" value="Genomic_DNA"/>
</dbReference>
<evidence type="ECO:0000313" key="3">
    <source>
        <dbReference type="EMBL" id="AXE43510.1"/>
    </source>
</evidence>
<keyword evidence="2" id="KW-1133">Transmembrane helix</keyword>
<accession>A0A344V6C3</accession>
<dbReference type="AlphaFoldDB" id="A0A344V6C3"/>
<feature type="repeat" description="TPR" evidence="1">
    <location>
        <begin position="85"/>
        <end position="118"/>
    </location>
</feature>
<evidence type="ECO:0000256" key="2">
    <source>
        <dbReference type="SAM" id="Phobius"/>
    </source>
</evidence>
<geneLocation type="chloroplast" evidence="3"/>
<protein>
    <recommendedName>
        <fullName evidence="4">Ycf37</fullName>
    </recommendedName>
</protein>
<proteinExistence type="predicted"/>
<gene>
    <name evidence="3" type="primary">ycf37</name>
</gene>
<dbReference type="InterPro" id="IPR019734">
    <property type="entry name" value="TPR_rpt"/>
</dbReference>
<keyword evidence="3" id="KW-0150">Chloroplast</keyword>
<keyword evidence="2" id="KW-0812">Transmembrane</keyword>
<sequence length="145" mass="17676">MFELYLILVISLLLLICYFITNSLYMLYSQAYILQKLFKLNNKYKLPKDDILNLAKVYIKRKQWLYCTTMLEFYIDQTQSNQHIAEYYNYLGLCYQYIKLYEIAKSYYLKAYNKEPSIKYIIKNLANIYKICGDKENFNKLKNKY</sequence>
<dbReference type="RefSeq" id="YP_009500348.1">
    <property type="nucleotide sequence ID" value="NC_038100.1"/>
</dbReference>
<evidence type="ECO:0000256" key="1">
    <source>
        <dbReference type="PROSITE-ProRule" id="PRU00339"/>
    </source>
</evidence>
<dbReference type="PROSITE" id="PS50005">
    <property type="entry name" value="TPR"/>
    <property type="match status" value="1"/>
</dbReference>
<keyword evidence="3" id="KW-0934">Plastid</keyword>
<dbReference type="Gene3D" id="1.25.40.10">
    <property type="entry name" value="Tetratricopeptide repeat domain"/>
    <property type="match status" value="1"/>
</dbReference>